<dbReference type="EMBL" id="LAZR01000195">
    <property type="protein sequence ID" value="KKN82811.1"/>
    <property type="molecule type" value="Genomic_DNA"/>
</dbReference>
<sequence length="332" mass="35565">MALTTVLNPFTGKLQFVSIEGTLDTLDDLPDGSIYGRVKLTDLRFGQLNDLVKYGAYESLSQTVYDDGDVVNNVYGVNRAGQSFIADKTGTLDSIKLRLTKETTGSITDLVIRVFNAGSDNYPTGAELGSVIVLKGTISGGASFVTANFTTTNITSGNRYAFTVEQSSDGGDSSNQYNIHGDNTVNSYTSGTAIYSLDGGSSWSVYTDDDAYFVITTTGTPGEEIVNLIENGTLKNNLDVDANITIDGRDISADGAEVDSNTSARHTQNTDTGASGDFTITGELTIKVYSQDAEPTLNTDSKMAVWIDTNDSNRVYLIFRRGSGDHVKIELV</sequence>
<protein>
    <submittedName>
        <fullName evidence="2">Uncharacterized protein</fullName>
    </submittedName>
</protein>
<evidence type="ECO:0000313" key="2">
    <source>
        <dbReference type="EMBL" id="KKN82811.1"/>
    </source>
</evidence>
<organism evidence="2">
    <name type="scientific">marine sediment metagenome</name>
    <dbReference type="NCBI Taxonomy" id="412755"/>
    <lineage>
        <taxon>unclassified sequences</taxon>
        <taxon>metagenomes</taxon>
        <taxon>ecological metagenomes</taxon>
    </lineage>
</organism>
<proteinExistence type="predicted"/>
<comment type="caution">
    <text evidence="2">The sequence shown here is derived from an EMBL/GenBank/DDBJ whole genome shotgun (WGS) entry which is preliminary data.</text>
</comment>
<evidence type="ECO:0000256" key="1">
    <source>
        <dbReference type="SAM" id="MobiDB-lite"/>
    </source>
</evidence>
<feature type="compositionally biased region" description="Polar residues" evidence="1">
    <location>
        <begin position="259"/>
        <end position="273"/>
    </location>
</feature>
<name>A0A0F9WAS0_9ZZZZ</name>
<accession>A0A0F9WAS0</accession>
<feature type="region of interest" description="Disordered" evidence="1">
    <location>
        <begin position="255"/>
        <end position="276"/>
    </location>
</feature>
<gene>
    <name evidence="2" type="ORF">LCGC14_0306350</name>
</gene>
<reference evidence="2" key="1">
    <citation type="journal article" date="2015" name="Nature">
        <title>Complex archaea that bridge the gap between prokaryotes and eukaryotes.</title>
        <authorList>
            <person name="Spang A."/>
            <person name="Saw J.H."/>
            <person name="Jorgensen S.L."/>
            <person name="Zaremba-Niedzwiedzka K."/>
            <person name="Martijn J."/>
            <person name="Lind A.E."/>
            <person name="van Eijk R."/>
            <person name="Schleper C."/>
            <person name="Guy L."/>
            <person name="Ettema T.J."/>
        </authorList>
    </citation>
    <scope>NUCLEOTIDE SEQUENCE</scope>
</reference>
<dbReference type="AlphaFoldDB" id="A0A0F9WAS0"/>